<dbReference type="KEGG" id="aft:BBF96_09080"/>
<dbReference type="OrthoDB" id="1727145at2"/>
<name>A0A3Q9HSK6_9FIRM</name>
<gene>
    <name evidence="1" type="ORF">BBF96_09080</name>
</gene>
<evidence type="ECO:0000313" key="1">
    <source>
        <dbReference type="EMBL" id="AZR73524.1"/>
    </source>
</evidence>
<dbReference type="RefSeq" id="WP_127016866.1">
    <property type="nucleotide sequence ID" value="NZ_CP016379.1"/>
</dbReference>
<organism evidence="1 2">
    <name type="scientific">Anoxybacter fermentans</name>
    <dbReference type="NCBI Taxonomy" id="1323375"/>
    <lineage>
        <taxon>Bacteria</taxon>
        <taxon>Bacillati</taxon>
        <taxon>Bacillota</taxon>
        <taxon>Clostridia</taxon>
        <taxon>Halanaerobiales</taxon>
        <taxon>Anoxybacter</taxon>
    </lineage>
</organism>
<accession>A0A3Q9HSK6</accession>
<sequence>MVTREEKIRQIIEFVKEHPQSFASRTVIRRLIGTDYEFNDELFHKLEEIFSGSRFDEYELDCCYDLIK</sequence>
<dbReference type="Proteomes" id="UP000267250">
    <property type="component" value="Chromosome"/>
</dbReference>
<dbReference type="EMBL" id="CP016379">
    <property type="protein sequence ID" value="AZR73524.1"/>
    <property type="molecule type" value="Genomic_DNA"/>
</dbReference>
<protein>
    <submittedName>
        <fullName evidence="1">Uncharacterized protein</fullName>
    </submittedName>
</protein>
<evidence type="ECO:0000313" key="2">
    <source>
        <dbReference type="Proteomes" id="UP000267250"/>
    </source>
</evidence>
<keyword evidence="2" id="KW-1185">Reference proteome</keyword>
<proteinExistence type="predicted"/>
<dbReference type="AlphaFoldDB" id="A0A3Q9HSK6"/>
<reference evidence="1 2" key="1">
    <citation type="submission" date="2016-07" db="EMBL/GenBank/DDBJ databases">
        <title>Genome and transcriptome analysis of iron-reducing fermentative bacteria Anoxybacter fermentans.</title>
        <authorList>
            <person name="Zeng X."/>
            <person name="Shao Z."/>
        </authorList>
    </citation>
    <scope>NUCLEOTIDE SEQUENCE [LARGE SCALE GENOMIC DNA]</scope>
    <source>
        <strain evidence="1 2">DY22613</strain>
    </source>
</reference>